<proteinExistence type="predicted"/>
<evidence type="ECO:0000313" key="2">
    <source>
        <dbReference type="EMBL" id="KAJ8872330.1"/>
    </source>
</evidence>
<evidence type="ECO:0000256" key="1">
    <source>
        <dbReference type="SAM" id="MobiDB-lite"/>
    </source>
</evidence>
<name>A0ABQ9GJX7_9NEOP</name>
<feature type="region of interest" description="Disordered" evidence="1">
    <location>
        <begin position="355"/>
        <end position="413"/>
    </location>
</feature>
<feature type="compositionally biased region" description="Polar residues" evidence="1">
    <location>
        <begin position="170"/>
        <end position="187"/>
    </location>
</feature>
<accession>A0ABQ9GJX7</accession>
<reference evidence="2 3" key="1">
    <citation type="submission" date="2023-02" db="EMBL/GenBank/DDBJ databases">
        <title>LHISI_Scaffold_Assembly.</title>
        <authorList>
            <person name="Stuart O.P."/>
            <person name="Cleave R."/>
            <person name="Magrath M.J.L."/>
            <person name="Mikheyev A.S."/>
        </authorList>
    </citation>
    <scope>NUCLEOTIDE SEQUENCE [LARGE SCALE GENOMIC DNA]</scope>
    <source>
        <strain evidence="2">Daus_M_001</strain>
        <tissue evidence="2">Leg muscle</tissue>
    </source>
</reference>
<protein>
    <submittedName>
        <fullName evidence="2">Uncharacterized protein</fullName>
    </submittedName>
</protein>
<gene>
    <name evidence="2" type="ORF">PR048_025934</name>
</gene>
<evidence type="ECO:0000313" key="3">
    <source>
        <dbReference type="Proteomes" id="UP001159363"/>
    </source>
</evidence>
<sequence length="413" mass="45491">MNKNRDNRDWAKSKLRKCSISRDCLQNRSEEGNLASFRATTGLRVERPGGRGAYALVRQGQARLRPSRAGKCQRCVSAVMTQLGRELPPASLPLDDKPTRLTKYHVDTHRPQVPREGGRGEGVIAAPLFSRQGRCPLSPFRPAFKYSFSEYGAAPELKRRGKREIPENTLRPTASSGTIPTCENSVTRPGIEPGLRPPLELSPSLGLLFLTCVHVGQPNALDSGFIHIDPTPGEINVRTFLFPLRRPRIGCFFEWGTAITTTAHFSPVESAAENALYLQQDTPALLHCITSLLHTHLDSLPWTMKKISAARSFPNRSRFFFTRNAPQCKVSASEDIWAALNTEVSRADEVWNSAGMKGRGKREISDKTRRPTASSGTISTCENPVTRPGIEPGSPWWKASGLTAPPTSTLASL</sequence>
<comment type="caution">
    <text evidence="2">The sequence shown here is derived from an EMBL/GenBank/DDBJ whole genome shotgun (WGS) entry which is preliminary data.</text>
</comment>
<keyword evidence="3" id="KW-1185">Reference proteome</keyword>
<organism evidence="2 3">
    <name type="scientific">Dryococelus australis</name>
    <dbReference type="NCBI Taxonomy" id="614101"/>
    <lineage>
        <taxon>Eukaryota</taxon>
        <taxon>Metazoa</taxon>
        <taxon>Ecdysozoa</taxon>
        <taxon>Arthropoda</taxon>
        <taxon>Hexapoda</taxon>
        <taxon>Insecta</taxon>
        <taxon>Pterygota</taxon>
        <taxon>Neoptera</taxon>
        <taxon>Polyneoptera</taxon>
        <taxon>Phasmatodea</taxon>
        <taxon>Verophasmatodea</taxon>
        <taxon>Anareolatae</taxon>
        <taxon>Phasmatidae</taxon>
        <taxon>Eurycanthinae</taxon>
        <taxon>Dryococelus</taxon>
    </lineage>
</organism>
<dbReference type="EMBL" id="JARBHB010000011">
    <property type="protein sequence ID" value="KAJ8872330.1"/>
    <property type="molecule type" value="Genomic_DNA"/>
</dbReference>
<feature type="compositionally biased region" description="Polar residues" evidence="1">
    <location>
        <begin position="371"/>
        <end position="383"/>
    </location>
</feature>
<feature type="region of interest" description="Disordered" evidence="1">
    <location>
        <begin position="168"/>
        <end position="188"/>
    </location>
</feature>
<dbReference type="Proteomes" id="UP001159363">
    <property type="component" value="Chromosome 10"/>
</dbReference>